<sequence length="87" mass="9454">MANYKVIAICLISLLLLTLLHHSVAARNVVKLLSIDVPPMQAPLDDLVNKAGTGPFISDVCDEIPDEDCTRIGFTPIVREDPDIGKN</sequence>
<accession>A0ACC0C1J6</accession>
<dbReference type="Proteomes" id="UP001060085">
    <property type="component" value="Linkage Group LG02"/>
</dbReference>
<protein>
    <submittedName>
        <fullName evidence="1">Uncharacterized protein</fullName>
    </submittedName>
</protein>
<proteinExistence type="predicted"/>
<keyword evidence="2" id="KW-1185">Reference proteome</keyword>
<dbReference type="EMBL" id="CM044702">
    <property type="protein sequence ID" value="KAI5678759.1"/>
    <property type="molecule type" value="Genomic_DNA"/>
</dbReference>
<evidence type="ECO:0000313" key="2">
    <source>
        <dbReference type="Proteomes" id="UP001060085"/>
    </source>
</evidence>
<comment type="caution">
    <text evidence="1">The sequence shown here is derived from an EMBL/GenBank/DDBJ whole genome shotgun (WGS) entry which is preliminary data.</text>
</comment>
<name>A0ACC0C1J6_CATRO</name>
<reference evidence="2" key="1">
    <citation type="journal article" date="2023" name="Nat. Plants">
        <title>Single-cell RNA sequencing provides a high-resolution roadmap for understanding the multicellular compartmentation of specialized metabolism.</title>
        <authorList>
            <person name="Sun S."/>
            <person name="Shen X."/>
            <person name="Li Y."/>
            <person name="Li Y."/>
            <person name="Wang S."/>
            <person name="Li R."/>
            <person name="Zhang H."/>
            <person name="Shen G."/>
            <person name="Guo B."/>
            <person name="Wei J."/>
            <person name="Xu J."/>
            <person name="St-Pierre B."/>
            <person name="Chen S."/>
            <person name="Sun C."/>
        </authorList>
    </citation>
    <scope>NUCLEOTIDE SEQUENCE [LARGE SCALE GENOMIC DNA]</scope>
</reference>
<evidence type="ECO:0000313" key="1">
    <source>
        <dbReference type="EMBL" id="KAI5678759.1"/>
    </source>
</evidence>
<gene>
    <name evidence="1" type="ORF">M9H77_09709</name>
</gene>
<organism evidence="1 2">
    <name type="scientific">Catharanthus roseus</name>
    <name type="common">Madagascar periwinkle</name>
    <name type="synonym">Vinca rosea</name>
    <dbReference type="NCBI Taxonomy" id="4058"/>
    <lineage>
        <taxon>Eukaryota</taxon>
        <taxon>Viridiplantae</taxon>
        <taxon>Streptophyta</taxon>
        <taxon>Embryophyta</taxon>
        <taxon>Tracheophyta</taxon>
        <taxon>Spermatophyta</taxon>
        <taxon>Magnoliopsida</taxon>
        <taxon>eudicotyledons</taxon>
        <taxon>Gunneridae</taxon>
        <taxon>Pentapetalae</taxon>
        <taxon>asterids</taxon>
        <taxon>lamiids</taxon>
        <taxon>Gentianales</taxon>
        <taxon>Apocynaceae</taxon>
        <taxon>Rauvolfioideae</taxon>
        <taxon>Vinceae</taxon>
        <taxon>Catharanthinae</taxon>
        <taxon>Catharanthus</taxon>
    </lineage>
</organism>